<comment type="caution">
    <text evidence="5">The sequence shown here is derived from an EMBL/GenBank/DDBJ whole genome shotgun (WGS) entry which is preliminary data.</text>
</comment>
<dbReference type="SUPFAM" id="SSF103473">
    <property type="entry name" value="MFS general substrate transporter"/>
    <property type="match status" value="1"/>
</dbReference>
<dbReference type="AlphaFoldDB" id="A0A9W9U186"/>
<dbReference type="InterPro" id="IPR020846">
    <property type="entry name" value="MFS_dom"/>
</dbReference>
<feature type="transmembrane region" description="Helical" evidence="3">
    <location>
        <begin position="173"/>
        <end position="194"/>
    </location>
</feature>
<dbReference type="GO" id="GO:0022857">
    <property type="term" value="F:transmembrane transporter activity"/>
    <property type="evidence" value="ECO:0007669"/>
    <property type="project" value="InterPro"/>
</dbReference>
<dbReference type="InterPro" id="IPR036259">
    <property type="entry name" value="MFS_trans_sf"/>
</dbReference>
<feature type="transmembrane region" description="Helical" evidence="3">
    <location>
        <begin position="142"/>
        <end position="161"/>
    </location>
</feature>
<organism evidence="5 6">
    <name type="scientific">Penicillium atrosanguineum</name>
    <dbReference type="NCBI Taxonomy" id="1132637"/>
    <lineage>
        <taxon>Eukaryota</taxon>
        <taxon>Fungi</taxon>
        <taxon>Dikarya</taxon>
        <taxon>Ascomycota</taxon>
        <taxon>Pezizomycotina</taxon>
        <taxon>Eurotiomycetes</taxon>
        <taxon>Eurotiomycetidae</taxon>
        <taxon>Eurotiales</taxon>
        <taxon>Aspergillaceae</taxon>
        <taxon>Penicillium</taxon>
    </lineage>
</organism>
<reference evidence="5" key="1">
    <citation type="submission" date="2022-12" db="EMBL/GenBank/DDBJ databases">
        <authorList>
            <person name="Petersen C."/>
        </authorList>
    </citation>
    <scope>NUCLEOTIDE SEQUENCE</scope>
    <source>
        <strain evidence="5">IBT 21472</strain>
    </source>
</reference>
<keyword evidence="3" id="KW-0472">Membrane</keyword>
<gene>
    <name evidence="5" type="ORF">N7476_010352</name>
</gene>
<proteinExistence type="inferred from homology"/>
<evidence type="ECO:0000259" key="4">
    <source>
        <dbReference type="PROSITE" id="PS50850"/>
    </source>
</evidence>
<evidence type="ECO:0000256" key="1">
    <source>
        <dbReference type="ARBA" id="ARBA00004141"/>
    </source>
</evidence>
<evidence type="ECO:0000256" key="3">
    <source>
        <dbReference type="SAM" id="Phobius"/>
    </source>
</evidence>
<feature type="transmembrane region" description="Helical" evidence="3">
    <location>
        <begin position="313"/>
        <end position="335"/>
    </location>
</feature>
<dbReference type="EMBL" id="JAPZBO010000009">
    <property type="protein sequence ID" value="KAJ5303553.1"/>
    <property type="molecule type" value="Genomic_DNA"/>
</dbReference>
<dbReference type="PANTHER" id="PTHR11360:SF287">
    <property type="entry name" value="MFS MONOCARBOXYLATE TRANSPORTER"/>
    <property type="match status" value="1"/>
</dbReference>
<keyword evidence="6" id="KW-1185">Reference proteome</keyword>
<dbReference type="Gene3D" id="1.20.1250.20">
    <property type="entry name" value="MFS general substrate transporter like domains"/>
    <property type="match status" value="2"/>
</dbReference>
<evidence type="ECO:0000256" key="2">
    <source>
        <dbReference type="ARBA" id="ARBA00006727"/>
    </source>
</evidence>
<keyword evidence="3" id="KW-1133">Transmembrane helix</keyword>
<name>A0A9W9U186_9EURO</name>
<comment type="similarity">
    <text evidence="2">Belongs to the major facilitator superfamily. Monocarboxylate porter (TC 2.A.1.13) family.</text>
</comment>
<keyword evidence="3" id="KW-0812">Transmembrane</keyword>
<evidence type="ECO:0000313" key="6">
    <source>
        <dbReference type="Proteomes" id="UP001147746"/>
    </source>
</evidence>
<feature type="transmembrane region" description="Helical" evidence="3">
    <location>
        <begin position="286"/>
        <end position="306"/>
    </location>
</feature>
<feature type="transmembrane region" description="Helical" evidence="3">
    <location>
        <begin position="372"/>
        <end position="393"/>
    </location>
</feature>
<comment type="subcellular location">
    <subcellularLocation>
        <location evidence="1">Membrane</location>
        <topology evidence="1">Multi-pass membrane protein</topology>
    </subcellularLocation>
</comment>
<feature type="transmembrane region" description="Helical" evidence="3">
    <location>
        <begin position="206"/>
        <end position="225"/>
    </location>
</feature>
<evidence type="ECO:0000313" key="5">
    <source>
        <dbReference type="EMBL" id="KAJ5303553.1"/>
    </source>
</evidence>
<feature type="transmembrane region" description="Helical" evidence="3">
    <location>
        <begin position="44"/>
        <end position="64"/>
    </location>
</feature>
<accession>A0A9W9U186</accession>
<dbReference type="Proteomes" id="UP001147746">
    <property type="component" value="Unassembled WGS sequence"/>
</dbReference>
<feature type="transmembrane region" description="Helical" evidence="3">
    <location>
        <begin position="341"/>
        <end position="360"/>
    </location>
</feature>
<feature type="transmembrane region" description="Helical" evidence="3">
    <location>
        <begin position="119"/>
        <end position="136"/>
    </location>
</feature>
<dbReference type="GO" id="GO:0016020">
    <property type="term" value="C:membrane"/>
    <property type="evidence" value="ECO:0007669"/>
    <property type="project" value="UniProtKB-SubCell"/>
</dbReference>
<sequence length="444" mass="48664">MVSTTSNDGRSSMRSPSHEIEMNELQGRVESNNQQLEPTDQGPAAWRLLCIAFVFESLLWGFPLSFGVFQNYYSKLPEFSENHYISVVGTVASGISYLGAPLTAPFIKRYQRFQRQMIWFGWSICIVALIAGSFASTLETLILTQGVAYGLGFLILYYPILSMVDEYWISRRGMAYGMLCSASGLSGAAFPFVLEKLLNTYGYRTTLRATALALFVVTSPLLPFLKGRLPVSRHITAARADWSFLRNPLFWMYTISNVAQGLGYFYPSLYLPSYATAIGLSSVEGALLLALVSISQVMGQFTFGFLSDRKFSIDILITLASVIAAIASLALWGLAHSLAPLIGFALIYGFFGAGYTAMWARMSTSVSADPTATPIIFSLFCFGKGIGNVLTGPLSGNLLFPRLELESYGLRKYMALVIFTGGCMALSGMSICSWHLGKRILPLG</sequence>
<feature type="transmembrane region" description="Helical" evidence="3">
    <location>
        <begin position="84"/>
        <end position="107"/>
    </location>
</feature>
<dbReference type="InterPro" id="IPR011701">
    <property type="entry name" value="MFS"/>
</dbReference>
<dbReference type="InterPro" id="IPR050327">
    <property type="entry name" value="Proton-linked_MCT"/>
</dbReference>
<protein>
    <submittedName>
        <fullName evidence="5">MFS monocarboxylate</fullName>
    </submittedName>
</protein>
<dbReference type="PANTHER" id="PTHR11360">
    <property type="entry name" value="MONOCARBOXYLATE TRANSPORTER"/>
    <property type="match status" value="1"/>
</dbReference>
<feature type="domain" description="Major facilitator superfamily (MFS) profile" evidence="4">
    <location>
        <begin position="249"/>
        <end position="444"/>
    </location>
</feature>
<dbReference type="Pfam" id="PF07690">
    <property type="entry name" value="MFS_1"/>
    <property type="match status" value="1"/>
</dbReference>
<reference evidence="5" key="2">
    <citation type="journal article" date="2023" name="IMA Fungus">
        <title>Comparative genomic study of the Penicillium genus elucidates a diverse pangenome and 15 lateral gene transfer events.</title>
        <authorList>
            <person name="Petersen C."/>
            <person name="Sorensen T."/>
            <person name="Nielsen M.R."/>
            <person name="Sondergaard T.E."/>
            <person name="Sorensen J.L."/>
            <person name="Fitzpatrick D.A."/>
            <person name="Frisvad J.C."/>
            <person name="Nielsen K.L."/>
        </authorList>
    </citation>
    <scope>NUCLEOTIDE SEQUENCE</scope>
    <source>
        <strain evidence="5">IBT 21472</strain>
    </source>
</reference>
<feature type="transmembrane region" description="Helical" evidence="3">
    <location>
        <begin position="249"/>
        <end position="266"/>
    </location>
</feature>
<feature type="transmembrane region" description="Helical" evidence="3">
    <location>
        <begin position="413"/>
        <end position="436"/>
    </location>
</feature>
<dbReference type="PROSITE" id="PS50850">
    <property type="entry name" value="MFS"/>
    <property type="match status" value="1"/>
</dbReference>